<feature type="coiled-coil region" evidence="2">
    <location>
        <begin position="51"/>
        <end position="78"/>
    </location>
</feature>
<name>A0A0F7V3D2_TOXGV</name>
<dbReference type="PANTHER" id="PTHR21549:SF0">
    <property type="entry name" value="COILED-COIL DOMAIN-CONTAINING PROTEIN 112"/>
    <property type="match status" value="1"/>
</dbReference>
<evidence type="ECO:0000256" key="1">
    <source>
        <dbReference type="ARBA" id="ARBA00023054"/>
    </source>
</evidence>
<evidence type="ECO:0000313" key="4">
    <source>
        <dbReference type="EMBL" id="CEL75309.1"/>
    </source>
</evidence>
<feature type="region of interest" description="Disordered" evidence="3">
    <location>
        <begin position="225"/>
        <end position="265"/>
    </location>
</feature>
<feature type="compositionally biased region" description="Basic and acidic residues" evidence="3">
    <location>
        <begin position="93"/>
        <end position="107"/>
    </location>
</feature>
<proteinExistence type="predicted"/>
<keyword evidence="1 2" id="KW-0175">Coiled coil</keyword>
<accession>A0A0F7V3D2</accession>
<gene>
    <name evidence="4" type="ORF">BN1205_017935</name>
</gene>
<dbReference type="AlphaFoldDB" id="A0A0F7V3D2"/>
<feature type="region of interest" description="Disordered" evidence="3">
    <location>
        <begin position="93"/>
        <end position="120"/>
    </location>
</feature>
<evidence type="ECO:0000256" key="3">
    <source>
        <dbReference type="SAM" id="MobiDB-lite"/>
    </source>
</evidence>
<feature type="compositionally biased region" description="Polar residues" evidence="3">
    <location>
        <begin position="333"/>
        <end position="349"/>
    </location>
</feature>
<dbReference type="EMBL" id="LN714498">
    <property type="protein sequence ID" value="CEL75309.1"/>
    <property type="molecule type" value="Genomic_DNA"/>
</dbReference>
<evidence type="ECO:0000256" key="2">
    <source>
        <dbReference type="SAM" id="Coils"/>
    </source>
</evidence>
<dbReference type="PANTHER" id="PTHR21549">
    <property type="entry name" value="MUTATED IN BLADDER CANCER 1"/>
    <property type="match status" value="1"/>
</dbReference>
<reference evidence="4" key="1">
    <citation type="journal article" date="2015" name="PLoS ONE">
        <title>Comprehensive Evaluation of Toxoplasma gondii VEG and Neospora caninum LIV Genomes with Tachyzoite Stage Transcriptome and Proteome Defines Novel Transcript Features.</title>
        <authorList>
            <person name="Ramaprasad A."/>
            <person name="Mourier T."/>
            <person name="Naeem R."/>
            <person name="Malas T.B."/>
            <person name="Moussa E."/>
            <person name="Panigrahi A."/>
            <person name="Vermont S.J."/>
            <person name="Otto T.D."/>
            <person name="Wastling J."/>
            <person name="Pain A."/>
        </authorList>
    </citation>
    <scope>NUCLEOTIDE SEQUENCE</scope>
    <source>
        <strain evidence="4">VEG</strain>
    </source>
</reference>
<dbReference type="InterPro" id="IPR039902">
    <property type="entry name" value="CCDC148/CCDC112"/>
</dbReference>
<sequence length="364" mass="42450">MTVTLQWKTTLWAYVDQIRSTVYFLRVQKFSNPVQFRCAAEEVGRALMSFKAYARHEYDNLSREKASLETELEVDERKVDSCIEKWMYGTSRRENDERRASATETGREVSGLPANPKTEQQYRESVTALQTMLGALEIDLLKGGDPLGGWEATDHQAFERIIHHIGGQTGTSGLVIQLKRALPHISKDSIEAHLVWHNEHTELTTRKQELVKKYRDLKSAYAAEKSEQREAEKAEMQRIRNEDECRKMTKQREMDQDRQEGIQRKEKQRYGSCCTPYASTTCPSTFRRQQLLQEQHKRKERELLSAKLEVFRKCGHDPYLKMSFRVSCRKSARNTGGLQSQRNSWNALQRETAGETEPRNMFFW</sequence>
<feature type="region of interest" description="Disordered" evidence="3">
    <location>
        <begin position="333"/>
        <end position="364"/>
    </location>
</feature>
<protein>
    <submittedName>
        <fullName evidence="4">Uncharacterized protein</fullName>
    </submittedName>
</protein>
<organism evidence="4">
    <name type="scientific">Toxoplasma gondii (strain ATCC 50861 / VEG)</name>
    <dbReference type="NCBI Taxonomy" id="432359"/>
    <lineage>
        <taxon>Eukaryota</taxon>
        <taxon>Sar</taxon>
        <taxon>Alveolata</taxon>
        <taxon>Apicomplexa</taxon>
        <taxon>Conoidasida</taxon>
        <taxon>Coccidia</taxon>
        <taxon>Eucoccidiorida</taxon>
        <taxon>Eimeriorina</taxon>
        <taxon>Sarcocystidae</taxon>
        <taxon>Toxoplasma</taxon>
    </lineage>
</organism>